<feature type="region of interest" description="Disordered" evidence="1">
    <location>
        <begin position="1137"/>
        <end position="1178"/>
    </location>
</feature>
<feature type="compositionally biased region" description="Low complexity" evidence="1">
    <location>
        <begin position="395"/>
        <end position="409"/>
    </location>
</feature>
<protein>
    <submittedName>
        <fullName evidence="2">Uncharacterized protein</fullName>
    </submittedName>
</protein>
<feature type="compositionally biased region" description="Low complexity" evidence="1">
    <location>
        <begin position="1019"/>
        <end position="1038"/>
    </location>
</feature>
<evidence type="ECO:0000313" key="2">
    <source>
        <dbReference type="EMBL" id="KAJ4460287.1"/>
    </source>
</evidence>
<feature type="compositionally biased region" description="Low complexity" evidence="1">
    <location>
        <begin position="992"/>
        <end position="1003"/>
    </location>
</feature>
<feature type="compositionally biased region" description="Pro residues" evidence="1">
    <location>
        <begin position="382"/>
        <end position="394"/>
    </location>
</feature>
<feature type="compositionally biased region" description="Low complexity" evidence="1">
    <location>
        <begin position="829"/>
        <end position="851"/>
    </location>
</feature>
<organism evidence="2 3">
    <name type="scientific">Paratrimastix pyriformis</name>
    <dbReference type="NCBI Taxonomy" id="342808"/>
    <lineage>
        <taxon>Eukaryota</taxon>
        <taxon>Metamonada</taxon>
        <taxon>Preaxostyla</taxon>
        <taxon>Paratrimastigidae</taxon>
        <taxon>Paratrimastix</taxon>
    </lineage>
</organism>
<feature type="region of interest" description="Disordered" evidence="1">
    <location>
        <begin position="618"/>
        <end position="640"/>
    </location>
</feature>
<proteinExistence type="predicted"/>
<feature type="compositionally biased region" description="Pro residues" evidence="1">
    <location>
        <begin position="524"/>
        <end position="533"/>
    </location>
</feature>
<feature type="region of interest" description="Disordered" evidence="1">
    <location>
        <begin position="758"/>
        <end position="874"/>
    </location>
</feature>
<comment type="caution">
    <text evidence="2">The sequence shown here is derived from an EMBL/GenBank/DDBJ whole genome shotgun (WGS) entry which is preliminary data.</text>
</comment>
<feature type="region of interest" description="Disordered" evidence="1">
    <location>
        <begin position="499"/>
        <end position="539"/>
    </location>
</feature>
<feature type="compositionally biased region" description="Polar residues" evidence="1">
    <location>
        <begin position="572"/>
        <end position="581"/>
    </location>
</feature>
<dbReference type="Proteomes" id="UP001141327">
    <property type="component" value="Unassembled WGS sequence"/>
</dbReference>
<feature type="compositionally biased region" description="Pro residues" evidence="1">
    <location>
        <begin position="797"/>
        <end position="806"/>
    </location>
</feature>
<evidence type="ECO:0000256" key="1">
    <source>
        <dbReference type="SAM" id="MobiDB-lite"/>
    </source>
</evidence>
<keyword evidence="3" id="KW-1185">Reference proteome</keyword>
<feature type="region of interest" description="Disordered" evidence="1">
    <location>
        <begin position="690"/>
        <end position="717"/>
    </location>
</feature>
<feature type="compositionally biased region" description="Low complexity" evidence="1">
    <location>
        <begin position="690"/>
        <end position="710"/>
    </location>
</feature>
<dbReference type="EMBL" id="JAPMOS010000014">
    <property type="protein sequence ID" value="KAJ4460287.1"/>
    <property type="molecule type" value="Genomic_DNA"/>
</dbReference>
<gene>
    <name evidence="2" type="ORF">PAPYR_3691</name>
</gene>
<accession>A0ABQ8UM81</accession>
<reference evidence="2" key="1">
    <citation type="journal article" date="2022" name="bioRxiv">
        <title>Genomics of Preaxostyla Flagellates Illuminates Evolutionary Transitions and the Path Towards Mitochondrial Loss.</title>
        <authorList>
            <person name="Novak L.V.F."/>
            <person name="Treitli S.C."/>
            <person name="Pyrih J."/>
            <person name="Halakuc P."/>
            <person name="Pipaliya S.V."/>
            <person name="Vacek V."/>
            <person name="Brzon O."/>
            <person name="Soukal P."/>
            <person name="Eme L."/>
            <person name="Dacks J.B."/>
            <person name="Karnkowska A."/>
            <person name="Elias M."/>
            <person name="Hampl V."/>
        </authorList>
    </citation>
    <scope>NUCLEOTIDE SEQUENCE</scope>
    <source>
        <strain evidence="2">RCP-MX</strain>
    </source>
</reference>
<feature type="region of interest" description="Disordered" evidence="1">
    <location>
        <begin position="334"/>
        <end position="420"/>
    </location>
</feature>
<name>A0ABQ8UM81_9EUKA</name>
<sequence length="1269" mass="132272">MSKRFQTEHSDFSKQISETLGAAVTISPHQDTHQSRSRSPTPNPAFVLDKSRHQWTNMPLWIQRYSKCFSCECSVLYANQELMEAFVSDASTGPLRRQVHELLQTHVLSVAPYAHAHASAALRLQLRALLVQGMLFLDRMGVAPGLLLYEGRWALLDELLDNAFNAAAAATQAAEHVRRGQSVKLASRNPLWYGAPGVGKSFLLKKLALALPLLFPQLVVAYCNYGAPPQCWCPEAFAPAADPAGAAAPPADPQAPRWPAPCRHCARASCGEDAGPSLLDPKGVCRPWHVLLHAMRARGFEAHGHTIQQVMGAAAQAGLVPLFLGDGVEATALKEPLPEPGLSSPGGTPQIRPGRPCEEGAGTPSCSPARLRSPSPLRQCYPPSPPRQCYPPSPASRAGGSEAASSTGAPAPPGLWPAARTGLDPHRWALRDVRPLGRLDEVRRFFQAGRPHTRAAPARDGWQILRLSAPAEVPLRCLHRSGGRLAALLQQVQLALGYARSPRRTRRSDSPAPTGPPAAAGPGAAPPPGPSPSPSSARRATFPAPLAMAIPRAARSASPGPAPSPPRGGSQLTGSTADSWASSPGRLGSPLRRGPPPSSLAEASVAPSAAWAATLRSPRIPAGPADGPQAPAPDPLQPSDETCEAALGLLVAGLRAALLVGPEGDGGAGAEWDGGRLPWMAFAEAEHILGQQPPAGPLPAQALQQQQQQPRPGPLSHAQRRRVLLRLVDQCRLQCRIANPDDQGLPLPVEEWMRAADATRTPAPPPEGLPQDVERSSPPGPDGELSIALLMGDDPQSPAPWRPPAAPFEDPLAAPHPGPADVWAPRSLPQAEQAQAQAQEPPAMGAPADGGPESGDPWTPAPDPAGMGAGQAMGGDGGGGGVRLLVNGVAISTAPSFALLCRTVASLLPLEAPALGSLPAALQGSPPHMRMGFVDAHGAFIEDDADLALLCEYQAHCGPDGSSPFCPPGCPCRAGGREGDGASGCCEEADDGASATPSGSSAGPPRPRLTVKSRPGPPRHAATPRTAPHRTAPPQATRLSWVPLPATIPAPPSRPSLSPLPLAPPTHPPPLMGAAGARPWPGAKLHAVAFHNRARAPWYYLVDHKRVRSPADLATLLRRTIGRLQLERSPEAAATLARLRPPPLAPAQGGSPIKSQRAPAEDPPQPQHGPQAPRSPNVGGVALVLVDASGQPVTCSRHTAALTTPALPSSNLGWPGGAATSPSGGRASRFTWCTLRGTPPHRLALGGPPAAPEVTRASHPLYFSHVPAR</sequence>
<feature type="compositionally biased region" description="Low complexity" evidence="1">
    <location>
        <begin position="582"/>
        <end position="592"/>
    </location>
</feature>
<feature type="region of interest" description="Disordered" evidence="1">
    <location>
        <begin position="552"/>
        <end position="605"/>
    </location>
</feature>
<evidence type="ECO:0000313" key="3">
    <source>
        <dbReference type="Proteomes" id="UP001141327"/>
    </source>
</evidence>
<feature type="region of interest" description="Disordered" evidence="1">
    <location>
        <begin position="981"/>
        <end position="1067"/>
    </location>
</feature>